<proteinExistence type="predicted"/>
<evidence type="ECO:0000313" key="1">
    <source>
        <dbReference type="EMBL" id="CAB5221277.1"/>
    </source>
</evidence>
<dbReference type="Pfam" id="PF25699">
    <property type="entry name" value="AcrF8"/>
    <property type="match status" value="1"/>
</dbReference>
<name>A0A6J7WU64_9CAUD</name>
<dbReference type="EMBL" id="LR798292">
    <property type="protein sequence ID" value="CAB5221277.1"/>
    <property type="molecule type" value="Genomic_DNA"/>
</dbReference>
<accession>A0A6J7WU64</accession>
<sequence>MGYIMSTAYIVSNNKLIAAVDTDLKNGAVVLYAYQSVEERLNAKREINLVNASEAKISRAAKWAKAYKFSELATATEINWPGTDEYGSEFLVK</sequence>
<reference evidence="1" key="1">
    <citation type="submission" date="2020-05" db="EMBL/GenBank/DDBJ databases">
        <authorList>
            <person name="Chiriac C."/>
            <person name="Salcher M."/>
            <person name="Ghai R."/>
            <person name="Kavagutti S V."/>
        </authorList>
    </citation>
    <scope>NUCLEOTIDE SEQUENCE</scope>
</reference>
<protein>
    <submittedName>
        <fullName evidence="1">Uncharacterized protein</fullName>
    </submittedName>
</protein>
<gene>
    <name evidence="1" type="ORF">UFOVP244_124</name>
</gene>
<dbReference type="InterPro" id="IPR057730">
    <property type="entry name" value="AcrF8"/>
</dbReference>
<organism evidence="1">
    <name type="scientific">uncultured Caudovirales phage</name>
    <dbReference type="NCBI Taxonomy" id="2100421"/>
    <lineage>
        <taxon>Viruses</taxon>
        <taxon>Duplodnaviria</taxon>
        <taxon>Heunggongvirae</taxon>
        <taxon>Uroviricota</taxon>
        <taxon>Caudoviricetes</taxon>
        <taxon>Peduoviridae</taxon>
        <taxon>Maltschvirus</taxon>
        <taxon>Maltschvirus maltsch</taxon>
    </lineage>
</organism>